<accession>A0A833XE64</accession>
<feature type="domain" description="F-box" evidence="3">
    <location>
        <begin position="10"/>
        <end position="47"/>
    </location>
</feature>
<organism evidence="4 5">
    <name type="scientific">Juglans regia</name>
    <name type="common">English walnut</name>
    <dbReference type="NCBI Taxonomy" id="51240"/>
    <lineage>
        <taxon>Eukaryota</taxon>
        <taxon>Viridiplantae</taxon>
        <taxon>Streptophyta</taxon>
        <taxon>Embryophyta</taxon>
        <taxon>Tracheophyta</taxon>
        <taxon>Spermatophyta</taxon>
        <taxon>Magnoliopsida</taxon>
        <taxon>eudicotyledons</taxon>
        <taxon>Gunneridae</taxon>
        <taxon>Pentapetalae</taxon>
        <taxon>rosids</taxon>
        <taxon>fabids</taxon>
        <taxon>Fagales</taxon>
        <taxon>Juglandaceae</taxon>
        <taxon>Juglans</taxon>
    </lineage>
</organism>
<evidence type="ECO:0000313" key="5">
    <source>
        <dbReference type="Proteomes" id="UP000619265"/>
    </source>
</evidence>
<dbReference type="CDD" id="cd22152">
    <property type="entry name" value="F-box_AtAFR-like"/>
    <property type="match status" value="1"/>
</dbReference>
<dbReference type="SMART" id="SM00612">
    <property type="entry name" value="Kelch"/>
    <property type="match status" value="2"/>
</dbReference>
<evidence type="ECO:0000256" key="2">
    <source>
        <dbReference type="ARBA" id="ARBA00022737"/>
    </source>
</evidence>
<dbReference type="SUPFAM" id="SSF81383">
    <property type="entry name" value="F-box domain"/>
    <property type="match status" value="1"/>
</dbReference>
<dbReference type="EMBL" id="LIHL02000007">
    <property type="protein sequence ID" value="KAF5464912.1"/>
    <property type="molecule type" value="Genomic_DNA"/>
</dbReference>
<dbReference type="Pfam" id="PF00646">
    <property type="entry name" value="F-box"/>
    <property type="match status" value="1"/>
</dbReference>
<dbReference type="Gramene" id="Jr07_13070_p1">
    <property type="protein sequence ID" value="cds.Jr07_13070_p1"/>
    <property type="gene ID" value="Jr07_13070"/>
</dbReference>
<evidence type="ECO:0000256" key="1">
    <source>
        <dbReference type="ARBA" id="ARBA00022441"/>
    </source>
</evidence>
<dbReference type="PANTHER" id="PTHR46344:SF28">
    <property type="entry name" value="F-BOX DOMAIN-CONTAINING PROTEIN"/>
    <property type="match status" value="1"/>
</dbReference>
<dbReference type="InterPro" id="IPR015915">
    <property type="entry name" value="Kelch-typ_b-propeller"/>
</dbReference>
<dbReference type="PANTHER" id="PTHR46344">
    <property type="entry name" value="OS02G0202900 PROTEIN"/>
    <property type="match status" value="1"/>
</dbReference>
<comment type="caution">
    <text evidence="4">The sequence shown here is derived from an EMBL/GenBank/DDBJ whole genome shotgun (WGS) entry which is preliminary data.</text>
</comment>
<dbReference type="Gene3D" id="2.120.10.80">
    <property type="entry name" value="Kelch-type beta propeller"/>
    <property type="match status" value="1"/>
</dbReference>
<evidence type="ECO:0000313" key="4">
    <source>
        <dbReference type="EMBL" id="KAF5464912.1"/>
    </source>
</evidence>
<dbReference type="Pfam" id="PF01344">
    <property type="entry name" value="Kelch_1"/>
    <property type="match status" value="2"/>
</dbReference>
<keyword evidence="2" id="KW-0677">Repeat</keyword>
<reference evidence="4" key="1">
    <citation type="submission" date="2015-10" db="EMBL/GenBank/DDBJ databases">
        <authorList>
            <person name="Martinez-Garcia P.J."/>
            <person name="Crepeau M.W."/>
            <person name="Puiu D."/>
            <person name="Gonzalez-Ibeas D."/>
            <person name="Whalen J."/>
            <person name="Stevens K."/>
            <person name="Paul R."/>
            <person name="Butterfield T."/>
            <person name="Britton M."/>
            <person name="Reagan R."/>
            <person name="Chakraborty S."/>
            <person name="Walawage S.L."/>
            <person name="Vasquez-Gross H.A."/>
            <person name="Cardeno C."/>
            <person name="Famula R."/>
            <person name="Pratt K."/>
            <person name="Kuruganti S."/>
            <person name="Aradhya M.K."/>
            <person name="Leslie C.A."/>
            <person name="Dandekar A.M."/>
            <person name="Salzberg S.L."/>
            <person name="Wegrzyn J.L."/>
            <person name="Langley C.H."/>
            <person name="Neale D.B."/>
        </authorList>
    </citation>
    <scope>NUCLEOTIDE SEQUENCE</scope>
    <source>
        <tissue evidence="4">Leaves</tissue>
    </source>
</reference>
<dbReference type="InterPro" id="IPR006652">
    <property type="entry name" value="Kelch_1"/>
</dbReference>
<sequence>REHVGQSIIPGLPDDLALRCLAKVSHGYHGMLETVSRSWRDLIRSPHYANFKARQGCCGDWLFVLTEGSSNEWVAYDPEADRWHPIPKIPIGHVDCQHVGFSCVSVYNMFFVIGGSYEPHNPAFPHQRPVITNDVVHFDPYKKQWTRMASMRTPRSHFACSVVSGKVYVAGGRNLSCTRGLALAEVYDPMTDKWEELPPLPNPQMDCLGLSYKGKFYILSDQVGLTDQRTFEVFSPLNRTWCMVDDLWPFSRAMQFAVQVIGDDRVYTVVDWGDSFIRTRDTEQGEWYDVGSVPPVVLSGHSRPMEAFGYGFAALRDELYILGGKVLKWEESGGGRFDIVKLGLVRVCNPSVTPLGWRETRPLCGSASGSIIGCASLEEKSSFSSKRRQIKTHFHYGE</sequence>
<dbReference type="Proteomes" id="UP000619265">
    <property type="component" value="Unassembled WGS sequence"/>
</dbReference>
<name>A0A833XE64_JUGRE</name>
<reference evidence="4" key="2">
    <citation type="submission" date="2020-03" db="EMBL/GenBank/DDBJ databases">
        <title>Walnut 2.0.</title>
        <authorList>
            <person name="Marrano A."/>
            <person name="Britton M."/>
            <person name="Zimin A.V."/>
            <person name="Zaini P.A."/>
            <person name="Workman R."/>
            <person name="Puiu D."/>
            <person name="Bianco L."/>
            <person name="Allen B.J."/>
            <person name="Troggio M."/>
            <person name="Leslie C.A."/>
            <person name="Timp W."/>
            <person name="Dendekar A."/>
            <person name="Salzberg S.L."/>
            <person name="Neale D.B."/>
        </authorList>
    </citation>
    <scope>NUCLEOTIDE SEQUENCE</scope>
    <source>
        <tissue evidence="4">Leaves</tissue>
    </source>
</reference>
<gene>
    <name evidence="4" type="ORF">F2P56_014950</name>
</gene>
<feature type="non-terminal residue" evidence="4">
    <location>
        <position position="398"/>
    </location>
</feature>
<dbReference type="AlphaFoldDB" id="A0A833XE64"/>
<dbReference type="SUPFAM" id="SSF117281">
    <property type="entry name" value="Kelch motif"/>
    <property type="match status" value="1"/>
</dbReference>
<keyword evidence="1" id="KW-0880">Kelch repeat</keyword>
<dbReference type="InterPro" id="IPR001810">
    <property type="entry name" value="F-box_dom"/>
</dbReference>
<evidence type="ECO:0000259" key="3">
    <source>
        <dbReference type="Pfam" id="PF00646"/>
    </source>
</evidence>
<proteinExistence type="predicted"/>
<dbReference type="InterPro" id="IPR036047">
    <property type="entry name" value="F-box-like_dom_sf"/>
</dbReference>
<protein>
    <recommendedName>
        <fullName evidence="3">F-box domain-containing protein</fullName>
    </recommendedName>
</protein>